<evidence type="ECO:0000313" key="5">
    <source>
        <dbReference type="Proteomes" id="UP001501600"/>
    </source>
</evidence>
<dbReference type="Gene3D" id="3.40.920.10">
    <property type="entry name" value="Pyruvate-ferredoxin oxidoreductase, PFOR, domain III"/>
    <property type="match status" value="1"/>
</dbReference>
<dbReference type="SUPFAM" id="SSF52922">
    <property type="entry name" value="TK C-terminal domain-like"/>
    <property type="match status" value="1"/>
</dbReference>
<dbReference type="InterPro" id="IPR046667">
    <property type="entry name" value="DUF6537"/>
</dbReference>
<dbReference type="Pfam" id="PF20169">
    <property type="entry name" value="DUF6537"/>
    <property type="match status" value="1"/>
</dbReference>
<organism evidence="4 5">
    <name type="scientific">Ferrimonas gelatinilytica</name>
    <dbReference type="NCBI Taxonomy" id="1255257"/>
    <lineage>
        <taxon>Bacteria</taxon>
        <taxon>Pseudomonadati</taxon>
        <taxon>Pseudomonadota</taxon>
        <taxon>Gammaproteobacteria</taxon>
        <taxon>Alteromonadales</taxon>
        <taxon>Ferrimonadaceae</taxon>
        <taxon>Ferrimonas</taxon>
    </lineage>
</organism>
<comment type="caution">
    <text evidence="4">The sequence shown here is derived from an EMBL/GenBank/DDBJ whole genome shotgun (WGS) entry which is preliminary data.</text>
</comment>
<dbReference type="Pfam" id="PF01558">
    <property type="entry name" value="POR"/>
    <property type="match status" value="1"/>
</dbReference>
<feature type="domain" description="DUF6537" evidence="3">
    <location>
        <begin position="940"/>
        <end position="1142"/>
    </location>
</feature>
<dbReference type="InterPro" id="IPR002869">
    <property type="entry name" value="Pyrv_flavodox_OxRed_cen"/>
</dbReference>
<evidence type="ECO:0000313" key="4">
    <source>
        <dbReference type="EMBL" id="GAA5193777.1"/>
    </source>
</evidence>
<dbReference type="InterPro" id="IPR002880">
    <property type="entry name" value="Pyrv_Fd/Flavodoxin_OxRdtase_N"/>
</dbReference>
<accession>A0ABP9SDC8</accession>
<dbReference type="PANTHER" id="PTHR48084">
    <property type="entry name" value="2-OXOGLUTARATE OXIDOREDUCTASE SUBUNIT KORB-RELATED"/>
    <property type="match status" value="1"/>
</dbReference>
<dbReference type="SUPFAM" id="SSF53323">
    <property type="entry name" value="Pyruvate-ferredoxin oxidoreductase, PFOR, domain III"/>
    <property type="match status" value="1"/>
</dbReference>
<protein>
    <submittedName>
        <fullName evidence="4">Indolepyruvate ferredoxin oxidoreductase family protein</fullName>
    </submittedName>
</protein>
<dbReference type="EMBL" id="BAABLF010000027">
    <property type="protein sequence ID" value="GAA5193777.1"/>
    <property type="molecule type" value="Genomic_DNA"/>
</dbReference>
<reference evidence="5" key="1">
    <citation type="journal article" date="2019" name="Int. J. Syst. Evol. Microbiol.">
        <title>The Global Catalogue of Microorganisms (GCM) 10K type strain sequencing project: providing services to taxonomists for standard genome sequencing and annotation.</title>
        <authorList>
            <consortium name="The Broad Institute Genomics Platform"/>
            <consortium name="The Broad Institute Genome Sequencing Center for Infectious Disease"/>
            <person name="Wu L."/>
            <person name="Ma J."/>
        </authorList>
    </citation>
    <scope>NUCLEOTIDE SEQUENCE [LARGE SCALE GENOMIC DNA]</scope>
    <source>
        <strain evidence="5">JCM 18720</strain>
    </source>
</reference>
<dbReference type="InterPro" id="IPR009014">
    <property type="entry name" value="Transketo_C/PFOR_II"/>
</dbReference>
<dbReference type="NCBIfam" id="NF009589">
    <property type="entry name" value="PRK13030.1"/>
    <property type="match status" value="1"/>
</dbReference>
<keyword evidence="1" id="KW-0560">Oxidoreductase</keyword>
<dbReference type="Proteomes" id="UP001501600">
    <property type="component" value="Unassembled WGS sequence"/>
</dbReference>
<dbReference type="PANTHER" id="PTHR48084:SF3">
    <property type="entry name" value="SUBUNIT OF PYRUVATE:FLAVODOXIN OXIDOREDUCTASE"/>
    <property type="match status" value="1"/>
</dbReference>
<dbReference type="Gene3D" id="3.40.50.970">
    <property type="match status" value="1"/>
</dbReference>
<gene>
    <name evidence="4" type="ORF">GCM10025772_25380</name>
</gene>
<evidence type="ECO:0000259" key="2">
    <source>
        <dbReference type="Pfam" id="PF01558"/>
    </source>
</evidence>
<dbReference type="NCBIfam" id="NF009588">
    <property type="entry name" value="PRK13029.1"/>
    <property type="match status" value="1"/>
</dbReference>
<dbReference type="InterPro" id="IPR019752">
    <property type="entry name" value="Pyrv/ketoisovalerate_OxRed_cat"/>
</dbReference>
<dbReference type="CDD" id="cd07034">
    <property type="entry name" value="TPP_PYR_PFOR_IOR-alpha_like"/>
    <property type="match status" value="1"/>
</dbReference>
<proteinExistence type="predicted"/>
<evidence type="ECO:0000259" key="3">
    <source>
        <dbReference type="Pfam" id="PF20169"/>
    </source>
</evidence>
<keyword evidence="5" id="KW-1185">Reference proteome</keyword>
<dbReference type="InterPro" id="IPR051457">
    <property type="entry name" value="2-oxoacid:Fd_oxidoreductase"/>
</dbReference>
<sequence length="1149" mass="125322">MTKKALRQVSLDDKYEVQQGRIFISGTQALTRIAFIQRQLDKQQGLNTRGYISGYRGSPLGGLDMALWQQRERLKENDVIFQPGVNEDLAATAVWGTQQLDQFPDPQVDGVYAMWYGKGPGVDRSADVLRHGNTAGTHKNGGVLVVAGDDHPGKSSTVVNQSEPLLASLNMPVLYPSNVQEILEFGLLGWQLSRYSGLWVGVKTVNETVEQTETIDIDLNRFKAVLPAHEHGDSVHISRGNFIPQNSEVVVKRVRLPLVHQFVRANGLDKTPWQGQGGLGIVTAGKSYEDVLQAFNLLGLSRQQAEQMGIGIYKPGCIWPLEPQGLTEFANGRPELLVLEEKSAVMEPQISTLLFNLERRPKLSGKTSAEGNPILPSDIQYTPMMLIDAIVDRLKRLGPLPEDLAKRYQALVEEFSLVTANSKVQPAALRMPYFCSGCPHNRSTKLPEGSQAMAGIGCHAMASFKRADTHLPVHMGGEGLNWTGAAPFSGTKHMFQNMGDGTYYHSGLMAIRGAVASKANITYKILFNDAVAMTGGQPVDGPLSVGDIIRQVQAEGVNKIAVVSDQPDLHRKSGDIPTGIEIHHRDELMTVQEEFRTLEGTTIILYEQTCAAEKRRRRKKGLFPNPAKRAVINPDVCENCGDCSVQSTCVSIQPTATALGVKRTIDQSSCNKDFSCINGFCPSFVTVHGAEPKRPDGKSFDAQLLAAIPTPAIASVKEGNHAIMIAGIGGTGVITVGAVIGMAAHLEGRHCSIYDMTGLSQKNGAVYSHLRIADNADAVSAQRIGTGEADLVLGFDLVAALTGDAGITFNPHKTELLGNTDITTTSDFQFNRNFKIEDSVVRTQLKQRTQPDRVHFIDASSLARELCGDTIAANMFMVGFAAQKGLLPVSLDALLRAIELNGVAVAFNKQAFALGRLYAHQPEVIQARRDSGSVATEPSLDETIEHRIGLLTDYQNADYAKRYSDTIARLRQAEADNGSVALTVAAAHNLAKLMAYKDEYEVARLHSSAKFKAQLEQQFEPGFQLKFHMAPPLISRIDKHSGRPKKMEFGGWMMGAFKGLASLKGLRGTALDPFGYTTERRHERNLIKTYLADVEQAIQWLNAHPGQQPPQALVALLNLPDGIRGYGPVKADAMAEADKQRQSLLAQLH</sequence>
<dbReference type="RefSeq" id="WP_345317518.1">
    <property type="nucleotide sequence ID" value="NZ_BAABLF010000027.1"/>
</dbReference>
<dbReference type="InterPro" id="IPR029061">
    <property type="entry name" value="THDP-binding"/>
</dbReference>
<evidence type="ECO:0000256" key="1">
    <source>
        <dbReference type="ARBA" id="ARBA00023002"/>
    </source>
</evidence>
<name>A0ABP9SDC8_9GAMM</name>
<feature type="domain" description="Pyruvate/ketoisovalerate oxidoreductase catalytic" evidence="2">
    <location>
        <begin position="729"/>
        <end position="916"/>
    </location>
</feature>
<dbReference type="SUPFAM" id="SSF52518">
    <property type="entry name" value="Thiamin diphosphate-binding fold (THDP-binding)"/>
    <property type="match status" value="2"/>
</dbReference>